<organism evidence="4 5">
    <name type="scientific">Saprolegnia parasitica (strain CBS 223.65)</name>
    <dbReference type="NCBI Taxonomy" id="695850"/>
    <lineage>
        <taxon>Eukaryota</taxon>
        <taxon>Sar</taxon>
        <taxon>Stramenopiles</taxon>
        <taxon>Oomycota</taxon>
        <taxon>Saprolegniomycetes</taxon>
        <taxon>Saprolegniales</taxon>
        <taxon>Saprolegniaceae</taxon>
        <taxon>Saprolegnia</taxon>
    </lineage>
</organism>
<evidence type="ECO:0000313" key="5">
    <source>
        <dbReference type="Proteomes" id="UP000030745"/>
    </source>
</evidence>
<reference evidence="4 5" key="1">
    <citation type="journal article" date="2013" name="PLoS Genet.">
        <title>Distinctive expansion of potential virulence genes in the genome of the oomycete fish pathogen Saprolegnia parasitica.</title>
        <authorList>
            <person name="Jiang R.H."/>
            <person name="de Bruijn I."/>
            <person name="Haas B.J."/>
            <person name="Belmonte R."/>
            <person name="Lobach L."/>
            <person name="Christie J."/>
            <person name="van den Ackerveken G."/>
            <person name="Bottin A."/>
            <person name="Bulone V."/>
            <person name="Diaz-Moreno S.M."/>
            <person name="Dumas B."/>
            <person name="Fan L."/>
            <person name="Gaulin E."/>
            <person name="Govers F."/>
            <person name="Grenville-Briggs L.J."/>
            <person name="Horner N.R."/>
            <person name="Levin J.Z."/>
            <person name="Mammella M."/>
            <person name="Meijer H.J."/>
            <person name="Morris P."/>
            <person name="Nusbaum C."/>
            <person name="Oome S."/>
            <person name="Phillips A.J."/>
            <person name="van Rooyen D."/>
            <person name="Rzeszutek E."/>
            <person name="Saraiva M."/>
            <person name="Secombes C.J."/>
            <person name="Seidl M.F."/>
            <person name="Snel B."/>
            <person name="Stassen J.H."/>
            <person name="Sykes S."/>
            <person name="Tripathy S."/>
            <person name="van den Berg H."/>
            <person name="Vega-Arreguin J.C."/>
            <person name="Wawra S."/>
            <person name="Young S.K."/>
            <person name="Zeng Q."/>
            <person name="Dieguez-Uribeondo J."/>
            <person name="Russ C."/>
            <person name="Tyler B.M."/>
            <person name="van West P."/>
        </authorList>
    </citation>
    <scope>NUCLEOTIDE SEQUENCE [LARGE SCALE GENOMIC DNA]</scope>
    <source>
        <strain evidence="4 5">CBS 223.65</strain>
    </source>
</reference>
<keyword evidence="2" id="KW-0732">Signal</keyword>
<dbReference type="Pfam" id="PF00787">
    <property type="entry name" value="PX"/>
    <property type="match status" value="1"/>
</dbReference>
<dbReference type="CDD" id="cd06093">
    <property type="entry name" value="PX_domain"/>
    <property type="match status" value="1"/>
</dbReference>
<evidence type="ECO:0000259" key="3">
    <source>
        <dbReference type="Pfam" id="PF00787"/>
    </source>
</evidence>
<evidence type="ECO:0000313" key="4">
    <source>
        <dbReference type="EMBL" id="KDO23544.1"/>
    </source>
</evidence>
<proteinExistence type="predicted"/>
<dbReference type="Proteomes" id="UP000030745">
    <property type="component" value="Unassembled WGS sequence"/>
</dbReference>
<dbReference type="VEuPathDB" id="FungiDB:SPRG_10736"/>
<dbReference type="SUPFAM" id="SSF64268">
    <property type="entry name" value="PX domain"/>
    <property type="match status" value="1"/>
</dbReference>
<feature type="compositionally biased region" description="Low complexity" evidence="1">
    <location>
        <begin position="180"/>
        <end position="194"/>
    </location>
</feature>
<name>A0A067BYD4_SAPPC</name>
<feature type="domain" description="PX" evidence="3">
    <location>
        <begin position="55"/>
        <end position="127"/>
    </location>
</feature>
<accession>A0A067BYD4</accession>
<feature type="region of interest" description="Disordered" evidence="1">
    <location>
        <begin position="167"/>
        <end position="194"/>
    </location>
</feature>
<dbReference type="AlphaFoldDB" id="A0A067BYD4"/>
<feature type="chain" id="PRO_5001633847" description="PX domain-containing protein" evidence="2">
    <location>
        <begin position="22"/>
        <end position="194"/>
    </location>
</feature>
<keyword evidence="5" id="KW-1185">Reference proteome</keyword>
<evidence type="ECO:0000256" key="2">
    <source>
        <dbReference type="SAM" id="SignalP"/>
    </source>
</evidence>
<dbReference type="RefSeq" id="XP_012205694.1">
    <property type="nucleotide sequence ID" value="XM_012350304.1"/>
</dbReference>
<dbReference type="InterPro" id="IPR036871">
    <property type="entry name" value="PX_dom_sf"/>
</dbReference>
<dbReference type="EMBL" id="KK583252">
    <property type="protein sequence ID" value="KDO23544.1"/>
    <property type="molecule type" value="Genomic_DNA"/>
</dbReference>
<dbReference type="Gene3D" id="3.30.1520.10">
    <property type="entry name" value="Phox-like domain"/>
    <property type="match status" value="1"/>
</dbReference>
<sequence>MPHPRRPPLAGLFATIVSLHSLDELILHEDEAYTIASKQSATNVITYRILVDNGAERWLVPKRFSEFYAFRRTLLRLCAASICDCHALHSALAAVLFPSKHERFWCSAETVAIARRDRLDHFLFVMLSILQSPHHLTDCELALCPVLTCIKTFLHVDPSARKELTALPPRRAPSTTLTHRSSSLGLPRRSSGMV</sequence>
<gene>
    <name evidence="4" type="ORF">SPRG_10736</name>
</gene>
<evidence type="ECO:0000256" key="1">
    <source>
        <dbReference type="SAM" id="MobiDB-lite"/>
    </source>
</evidence>
<dbReference type="GO" id="GO:0035091">
    <property type="term" value="F:phosphatidylinositol binding"/>
    <property type="evidence" value="ECO:0007669"/>
    <property type="project" value="InterPro"/>
</dbReference>
<dbReference type="KEGG" id="spar:SPRG_10736"/>
<protein>
    <recommendedName>
        <fullName evidence="3">PX domain-containing protein</fullName>
    </recommendedName>
</protein>
<feature type="signal peptide" evidence="2">
    <location>
        <begin position="1"/>
        <end position="21"/>
    </location>
</feature>
<dbReference type="GeneID" id="24132831"/>
<dbReference type="InterPro" id="IPR001683">
    <property type="entry name" value="PX_dom"/>
</dbReference>